<evidence type="ECO:0000256" key="1">
    <source>
        <dbReference type="SAM" id="Phobius"/>
    </source>
</evidence>
<dbReference type="Proteomes" id="UP001597451">
    <property type="component" value="Unassembled WGS sequence"/>
</dbReference>
<keyword evidence="1" id="KW-0472">Membrane</keyword>
<dbReference type="PANTHER" id="PTHR43471:SF10">
    <property type="entry name" value="SLL1107 PROTEIN"/>
    <property type="match status" value="1"/>
</dbReference>
<gene>
    <name evidence="2" type="ORF">ACFSUN_11730</name>
</gene>
<evidence type="ECO:0000313" key="2">
    <source>
        <dbReference type="EMBL" id="MFD2629450.1"/>
    </source>
</evidence>
<name>A0ABW5Q230_9BACI</name>
<feature type="transmembrane region" description="Helical" evidence="1">
    <location>
        <begin position="304"/>
        <end position="326"/>
    </location>
</feature>
<dbReference type="Pfam" id="PF12679">
    <property type="entry name" value="ABC2_membrane_2"/>
    <property type="match status" value="1"/>
</dbReference>
<organism evidence="2 3">
    <name type="scientific">Oceanobacillus kapialis</name>
    <dbReference type="NCBI Taxonomy" id="481353"/>
    <lineage>
        <taxon>Bacteria</taxon>
        <taxon>Bacillati</taxon>
        <taxon>Bacillota</taxon>
        <taxon>Bacilli</taxon>
        <taxon>Bacillales</taxon>
        <taxon>Bacillaceae</taxon>
        <taxon>Oceanobacillus</taxon>
    </lineage>
</organism>
<feature type="transmembrane region" description="Helical" evidence="1">
    <location>
        <begin position="333"/>
        <end position="352"/>
    </location>
</feature>
<feature type="transmembrane region" description="Helical" evidence="1">
    <location>
        <begin position="392"/>
        <end position="413"/>
    </location>
</feature>
<dbReference type="PANTHER" id="PTHR43471">
    <property type="entry name" value="ABC TRANSPORTER PERMEASE"/>
    <property type="match status" value="1"/>
</dbReference>
<proteinExistence type="predicted"/>
<dbReference type="RefSeq" id="WP_379562243.1">
    <property type="nucleotide sequence ID" value="NZ_CP085256.1"/>
</dbReference>
<dbReference type="EMBL" id="JBHUMX010000036">
    <property type="protein sequence ID" value="MFD2629450.1"/>
    <property type="molecule type" value="Genomic_DNA"/>
</dbReference>
<reference evidence="3" key="1">
    <citation type="journal article" date="2019" name="Int. J. Syst. Evol. Microbiol.">
        <title>The Global Catalogue of Microorganisms (GCM) 10K type strain sequencing project: providing services to taxonomists for standard genome sequencing and annotation.</title>
        <authorList>
            <consortium name="The Broad Institute Genomics Platform"/>
            <consortium name="The Broad Institute Genome Sequencing Center for Infectious Disease"/>
            <person name="Wu L."/>
            <person name="Ma J."/>
        </authorList>
    </citation>
    <scope>NUCLEOTIDE SEQUENCE [LARGE SCALE GENOMIC DNA]</scope>
    <source>
        <strain evidence="3">TISTR 1858</strain>
    </source>
</reference>
<feature type="transmembrane region" description="Helical" evidence="1">
    <location>
        <begin position="202"/>
        <end position="220"/>
    </location>
</feature>
<feature type="transmembrane region" description="Helical" evidence="1">
    <location>
        <begin position="252"/>
        <end position="277"/>
    </location>
</feature>
<keyword evidence="1" id="KW-1133">Transmembrane helix</keyword>
<feature type="transmembrane region" description="Helical" evidence="1">
    <location>
        <begin position="20"/>
        <end position="38"/>
    </location>
</feature>
<evidence type="ECO:0000313" key="3">
    <source>
        <dbReference type="Proteomes" id="UP001597451"/>
    </source>
</evidence>
<protein>
    <submittedName>
        <fullName evidence="2">ABC transporter permease subunit</fullName>
    </submittedName>
</protein>
<sequence length="418" mass="48467">MLTIIRFELKKVAKSNFFRFLLFGCLLFILSYYIYVHIHTMHTDDLILKNEADISRIQSEINSIEAAIKAGELDEEDKETTGTLEFNKEDIEVKQQEIEYFRNGEWTPLLNKEIEQYEQHVANRIFRDEYYSAAWPTLVTEESKLEYHKWLRDKEITPVYPIHYYSWVTLYDQVYEPPTLEESLEIFSTKYSSTGIYFTNHLFTFVFNILGACFFLFLFGDMVTKEGLAKNGSIQLLRTQPIRRSKLFIGKFLTMLLVTFLLLFGTVLLSFILGTIFDRLGDWDYPVLIYGEEYSFSFMNMGTFLLQSASLFFMVLIFCYSILILFSIITKRALVAIGLTIAILFAGIGLSADSVTSMIAPYIPFHYFSVREVITNELALTLENNSFSFNQGMIALAVSSVLLWLVTYGVTILQKRFS</sequence>
<accession>A0ABW5Q230</accession>
<keyword evidence="1" id="KW-0812">Transmembrane</keyword>
<comment type="caution">
    <text evidence="2">The sequence shown here is derived from an EMBL/GenBank/DDBJ whole genome shotgun (WGS) entry which is preliminary data.</text>
</comment>
<keyword evidence="3" id="KW-1185">Reference proteome</keyword>